<dbReference type="EMBL" id="FXUG01000005">
    <property type="protein sequence ID" value="SMP55821.1"/>
    <property type="molecule type" value="Genomic_DNA"/>
</dbReference>
<accession>A0ABY1Q1H5</accession>
<dbReference type="RefSeq" id="WP_283432519.1">
    <property type="nucleotide sequence ID" value="NZ_CAWLDM010000001.1"/>
</dbReference>
<organism evidence="1 2">
    <name type="scientific">Neorhodopirellula lusitana</name>
    <dbReference type="NCBI Taxonomy" id="445327"/>
    <lineage>
        <taxon>Bacteria</taxon>
        <taxon>Pseudomonadati</taxon>
        <taxon>Planctomycetota</taxon>
        <taxon>Planctomycetia</taxon>
        <taxon>Pirellulales</taxon>
        <taxon>Pirellulaceae</taxon>
        <taxon>Neorhodopirellula</taxon>
    </lineage>
</organism>
<gene>
    <name evidence="1" type="ORF">SAMN06265222_10543</name>
</gene>
<comment type="caution">
    <text evidence="1">The sequence shown here is derived from an EMBL/GenBank/DDBJ whole genome shotgun (WGS) entry which is preliminary data.</text>
</comment>
<sequence length="96" mass="11111">MTKIAANQPKLNDETPVELQEMAAAIEALPPRYRDAVAPALARVVECSTRRRRILNLVQEALSQLRLDMKYLIFDLEATRRERDEYKEQLEQNGNL</sequence>
<evidence type="ECO:0000313" key="2">
    <source>
        <dbReference type="Proteomes" id="UP001158067"/>
    </source>
</evidence>
<evidence type="ECO:0008006" key="3">
    <source>
        <dbReference type="Google" id="ProtNLM"/>
    </source>
</evidence>
<evidence type="ECO:0000313" key="1">
    <source>
        <dbReference type="EMBL" id="SMP55821.1"/>
    </source>
</evidence>
<reference evidence="1 2" key="1">
    <citation type="submission" date="2017-05" db="EMBL/GenBank/DDBJ databases">
        <authorList>
            <person name="Varghese N."/>
            <person name="Submissions S."/>
        </authorList>
    </citation>
    <scope>NUCLEOTIDE SEQUENCE [LARGE SCALE GENOMIC DNA]</scope>
    <source>
        <strain evidence="1 2">DSM 25457</strain>
    </source>
</reference>
<keyword evidence="2" id="KW-1185">Reference proteome</keyword>
<protein>
    <recommendedName>
        <fullName evidence="3">Transcriptional regulator</fullName>
    </recommendedName>
</protein>
<name>A0ABY1Q1H5_9BACT</name>
<proteinExistence type="predicted"/>
<dbReference type="Proteomes" id="UP001158067">
    <property type="component" value="Unassembled WGS sequence"/>
</dbReference>